<comment type="caution">
    <text evidence="1">The sequence shown here is derived from an EMBL/GenBank/DDBJ whole genome shotgun (WGS) entry which is preliminary data.</text>
</comment>
<reference evidence="1" key="1">
    <citation type="submission" date="2021-07" db="EMBL/GenBank/DDBJ databases">
        <authorList>
            <person name="Durling M."/>
        </authorList>
    </citation>
    <scope>NUCLEOTIDE SEQUENCE</scope>
</reference>
<accession>A0A9N9LPY6</accession>
<dbReference type="Proteomes" id="UP000701801">
    <property type="component" value="Unassembled WGS sequence"/>
</dbReference>
<dbReference type="OrthoDB" id="10573687at2759"/>
<evidence type="ECO:0000313" key="2">
    <source>
        <dbReference type="Proteomes" id="UP000701801"/>
    </source>
</evidence>
<keyword evidence="2" id="KW-1185">Reference proteome</keyword>
<name>A0A9N9LPY6_9HELO</name>
<dbReference type="AlphaFoldDB" id="A0A9N9LPY6"/>
<gene>
    <name evidence="1" type="ORF">HYALB_00008052</name>
</gene>
<organism evidence="1 2">
    <name type="scientific">Hymenoscyphus albidus</name>
    <dbReference type="NCBI Taxonomy" id="595503"/>
    <lineage>
        <taxon>Eukaryota</taxon>
        <taxon>Fungi</taxon>
        <taxon>Dikarya</taxon>
        <taxon>Ascomycota</taxon>
        <taxon>Pezizomycotina</taxon>
        <taxon>Leotiomycetes</taxon>
        <taxon>Helotiales</taxon>
        <taxon>Helotiaceae</taxon>
        <taxon>Hymenoscyphus</taxon>
    </lineage>
</organism>
<dbReference type="EMBL" id="CAJVRM010000178">
    <property type="protein sequence ID" value="CAG8976462.1"/>
    <property type="molecule type" value="Genomic_DNA"/>
</dbReference>
<protein>
    <submittedName>
        <fullName evidence="1">Uncharacterized protein</fullName>
    </submittedName>
</protein>
<sequence>MSDREIYKEAMVHAAGNVDTIFVTDLVSDKWRSLCDGDDAEERVAELFAKIESGQGIADDEVIHFKFKETDIETLKQRAESAAEYGEDHEETLLLQDNSDTYYTVLFKWKTS</sequence>
<evidence type="ECO:0000313" key="1">
    <source>
        <dbReference type="EMBL" id="CAG8976462.1"/>
    </source>
</evidence>
<proteinExistence type="predicted"/>